<dbReference type="EMBL" id="FOVH01000018">
    <property type="protein sequence ID" value="SFP82970.1"/>
    <property type="molecule type" value="Genomic_DNA"/>
</dbReference>
<dbReference type="InterPro" id="IPR016039">
    <property type="entry name" value="Thiolase-like"/>
</dbReference>
<name>A0A1I5TIT7_9ACTN</name>
<feature type="domain" description="Beta-ketoacyl-[acyl-carrier-protein] synthase III C-terminal" evidence="3">
    <location>
        <begin position="242"/>
        <end position="329"/>
    </location>
</feature>
<dbReference type="STRING" id="1993.SAMN04489713_11812"/>
<keyword evidence="5" id="KW-1185">Reference proteome</keyword>
<dbReference type="Pfam" id="PF08541">
    <property type="entry name" value="ACP_syn_III_C"/>
    <property type="match status" value="1"/>
</dbReference>
<dbReference type="PANTHER" id="PTHR34069:SF2">
    <property type="entry name" value="BETA-KETOACYL-[ACYL-CARRIER-PROTEIN] SYNTHASE III"/>
    <property type="match status" value="1"/>
</dbReference>
<dbReference type="InParanoid" id="A0A1I5TIT7"/>
<proteinExistence type="predicted"/>
<sequence>MTVGASPDAGTGTLGLSRVSVRLPRGTEPVDRVLERAGRGPFERRMFRRFHGLRDSPTLAPDERMEDLLVGAGRDALAGRGADVVLYAHSHVVQEFANRPGFAGRLCAALGVPGAEFYGISHLHCVSVLRAVEIARRYHARAGARPGDRVLVLGGDQGSYDDTARIIPNVTVGGDAAAAVVVHSSHGDADGHGSPRYRYLSGAALRDQRFHRALRMTQDEQARYAKACLDHVATVLGEAAGRAGLGVADLDWIMPDLTNAVFWRNVCRETGVGRDRVPLDLLPVRGHNYGIDALSVLQHADATGRLRPGDRCALVALGHGAYFQVVVVEVMGG</sequence>
<dbReference type="Proteomes" id="UP000183413">
    <property type="component" value="Unassembled WGS sequence"/>
</dbReference>
<dbReference type="Gene3D" id="3.40.47.10">
    <property type="match status" value="2"/>
</dbReference>
<dbReference type="InterPro" id="IPR013747">
    <property type="entry name" value="ACP_syn_III_C"/>
</dbReference>
<accession>A0A1I5TIT7</accession>
<dbReference type="GO" id="GO:0044550">
    <property type="term" value="P:secondary metabolite biosynthetic process"/>
    <property type="evidence" value="ECO:0007669"/>
    <property type="project" value="TreeGrafter"/>
</dbReference>
<evidence type="ECO:0000256" key="2">
    <source>
        <dbReference type="ARBA" id="ARBA00023315"/>
    </source>
</evidence>
<dbReference type="GO" id="GO:0016746">
    <property type="term" value="F:acyltransferase activity"/>
    <property type="evidence" value="ECO:0007669"/>
    <property type="project" value="UniProtKB-KW"/>
</dbReference>
<dbReference type="eggNOG" id="COG0332">
    <property type="taxonomic scope" value="Bacteria"/>
</dbReference>
<dbReference type="AlphaFoldDB" id="A0A1I5TIT7"/>
<protein>
    <submittedName>
        <fullName evidence="4">3-oxoacyl-[acyl-carrier-protein] synthase-3</fullName>
    </submittedName>
</protein>
<organism evidence="4 5">
    <name type="scientific">Actinomadura madurae</name>
    <dbReference type="NCBI Taxonomy" id="1993"/>
    <lineage>
        <taxon>Bacteria</taxon>
        <taxon>Bacillati</taxon>
        <taxon>Actinomycetota</taxon>
        <taxon>Actinomycetes</taxon>
        <taxon>Streptosporangiales</taxon>
        <taxon>Thermomonosporaceae</taxon>
        <taxon>Actinomadura</taxon>
    </lineage>
</organism>
<dbReference type="PANTHER" id="PTHR34069">
    <property type="entry name" value="3-OXOACYL-[ACYL-CARRIER-PROTEIN] SYNTHASE 3"/>
    <property type="match status" value="1"/>
</dbReference>
<evidence type="ECO:0000259" key="3">
    <source>
        <dbReference type="Pfam" id="PF08541"/>
    </source>
</evidence>
<keyword evidence="1" id="KW-0808">Transferase</keyword>
<gene>
    <name evidence="4" type="ORF">SAMN04489713_11812</name>
</gene>
<reference evidence="4 5" key="1">
    <citation type="submission" date="2016-10" db="EMBL/GenBank/DDBJ databases">
        <authorList>
            <person name="de Groot N.N."/>
        </authorList>
    </citation>
    <scope>NUCLEOTIDE SEQUENCE [LARGE SCALE GENOMIC DNA]</scope>
    <source>
        <strain evidence="4 5">DSM 43067</strain>
    </source>
</reference>
<evidence type="ECO:0000256" key="1">
    <source>
        <dbReference type="ARBA" id="ARBA00022679"/>
    </source>
</evidence>
<keyword evidence="2" id="KW-0012">Acyltransferase</keyword>
<evidence type="ECO:0000313" key="5">
    <source>
        <dbReference type="Proteomes" id="UP000183413"/>
    </source>
</evidence>
<dbReference type="SUPFAM" id="SSF53901">
    <property type="entry name" value="Thiolase-like"/>
    <property type="match status" value="1"/>
</dbReference>
<evidence type="ECO:0000313" key="4">
    <source>
        <dbReference type="EMBL" id="SFP82970.1"/>
    </source>
</evidence>